<dbReference type="InterPro" id="IPR020103">
    <property type="entry name" value="PsdUridine_synth_cat_dom_sf"/>
</dbReference>
<evidence type="ECO:0000256" key="2">
    <source>
        <dbReference type="ARBA" id="ARBA00023235"/>
    </source>
</evidence>
<dbReference type="InterPro" id="IPR050188">
    <property type="entry name" value="RluA_PseudoU_synthase"/>
</dbReference>
<dbReference type="GO" id="GO:0000455">
    <property type="term" value="P:enzyme-directed rRNA pseudouridine synthesis"/>
    <property type="evidence" value="ECO:0007669"/>
    <property type="project" value="TreeGrafter"/>
</dbReference>
<evidence type="ECO:0000256" key="1">
    <source>
        <dbReference type="ARBA" id="ARBA00010876"/>
    </source>
</evidence>
<dbReference type="Pfam" id="PF00849">
    <property type="entry name" value="PseudoU_synth_2"/>
    <property type="match status" value="1"/>
</dbReference>
<protein>
    <recommendedName>
        <fullName evidence="3">Pseudouridine synthase RsuA/RluA-like domain-containing protein</fullName>
    </recommendedName>
</protein>
<accession>A0A3B1DSE3</accession>
<organism evidence="4">
    <name type="scientific">hydrothermal vent metagenome</name>
    <dbReference type="NCBI Taxonomy" id="652676"/>
    <lineage>
        <taxon>unclassified sequences</taxon>
        <taxon>metagenomes</taxon>
        <taxon>ecological metagenomes</taxon>
    </lineage>
</organism>
<gene>
    <name evidence="4" type="ORF">MNBD_UNCLBAC01-2088</name>
</gene>
<dbReference type="AlphaFoldDB" id="A0A3B1DSE3"/>
<dbReference type="PANTHER" id="PTHR21600">
    <property type="entry name" value="MITOCHONDRIAL RNA PSEUDOURIDINE SYNTHASE"/>
    <property type="match status" value="1"/>
</dbReference>
<dbReference type="PANTHER" id="PTHR21600:SF44">
    <property type="entry name" value="RIBOSOMAL LARGE SUBUNIT PSEUDOURIDINE SYNTHASE D"/>
    <property type="match status" value="1"/>
</dbReference>
<dbReference type="InterPro" id="IPR006145">
    <property type="entry name" value="PsdUridine_synth_RsuA/RluA"/>
</dbReference>
<dbReference type="GO" id="GO:0003723">
    <property type="term" value="F:RNA binding"/>
    <property type="evidence" value="ECO:0007669"/>
    <property type="project" value="InterPro"/>
</dbReference>
<name>A0A3B1DSE3_9ZZZZ</name>
<keyword evidence="2" id="KW-0413">Isomerase</keyword>
<dbReference type="PROSITE" id="PS01129">
    <property type="entry name" value="PSI_RLU"/>
    <property type="match status" value="1"/>
</dbReference>
<comment type="similarity">
    <text evidence="1">Belongs to the pseudouridine synthase RluA family.</text>
</comment>
<dbReference type="SUPFAM" id="SSF55120">
    <property type="entry name" value="Pseudouridine synthase"/>
    <property type="match status" value="1"/>
</dbReference>
<dbReference type="Gene3D" id="3.30.2350.10">
    <property type="entry name" value="Pseudouridine synthase"/>
    <property type="match status" value="1"/>
</dbReference>
<reference evidence="4" key="1">
    <citation type="submission" date="2018-06" db="EMBL/GenBank/DDBJ databases">
        <authorList>
            <person name="Zhirakovskaya E."/>
        </authorList>
    </citation>
    <scope>NUCLEOTIDE SEQUENCE</scope>
</reference>
<proteinExistence type="inferred from homology"/>
<dbReference type="CDD" id="cd02869">
    <property type="entry name" value="PseudoU_synth_RluA_like"/>
    <property type="match status" value="1"/>
</dbReference>
<sequence>MDQLQKKIKVIKNKHLPKEIKILYEDKDILIVEKAAGFLTMGTEREKVKTAYYVLTNYVRKGQVKSRKRIFIVHRLDKETSGIMIFAKNYQAKEYLQKHWDMVNKKYLAVVHGILSNKEGRITSYLAENTEHVMYSTSDKNNGKLAHTDFKVLKEIKGFSLLEVSLITGRKNQIRAHFSEKGNPIAGDKKYGKKDSRFLKLALHSYIIEFNHPFNEKRMRFETNFPSRFKRMGIKI</sequence>
<evidence type="ECO:0000259" key="3">
    <source>
        <dbReference type="Pfam" id="PF00849"/>
    </source>
</evidence>
<evidence type="ECO:0000313" key="4">
    <source>
        <dbReference type="EMBL" id="VAX38000.1"/>
    </source>
</evidence>
<feature type="domain" description="Pseudouridine synthase RsuA/RluA-like" evidence="3">
    <location>
        <begin position="28"/>
        <end position="179"/>
    </location>
</feature>
<dbReference type="EMBL" id="UOGJ01000147">
    <property type="protein sequence ID" value="VAX38000.1"/>
    <property type="molecule type" value="Genomic_DNA"/>
</dbReference>
<dbReference type="InterPro" id="IPR006224">
    <property type="entry name" value="PsdUridine_synth_RluA-like_CS"/>
</dbReference>
<dbReference type="GO" id="GO:0009982">
    <property type="term" value="F:pseudouridine synthase activity"/>
    <property type="evidence" value="ECO:0007669"/>
    <property type="project" value="InterPro"/>
</dbReference>